<gene>
    <name evidence="1" type="ORF">LSCM4_00773</name>
</gene>
<protein>
    <submittedName>
        <fullName evidence="1">Uncharacterized protein</fullName>
    </submittedName>
</protein>
<reference evidence="2" key="1">
    <citation type="journal article" date="2021" name="Microbiol. Resour. Announc.">
        <title>LGAAP: Leishmaniinae Genome Assembly and Annotation Pipeline.</title>
        <authorList>
            <person name="Almutairi H."/>
            <person name="Urbaniak M.D."/>
            <person name="Bates M.D."/>
            <person name="Jariyapan N."/>
            <person name="Kwakye-Nuako G."/>
            <person name="Thomaz-Soccol V."/>
            <person name="Al-Salem W.S."/>
            <person name="Dillon R.J."/>
            <person name="Bates P.A."/>
            <person name="Gatherer D."/>
        </authorList>
    </citation>
    <scope>NUCLEOTIDE SEQUENCE [LARGE SCALE GENOMIC DNA]</scope>
</reference>
<reference evidence="2" key="2">
    <citation type="journal article" date="2021" name="Sci. Data">
        <title>Chromosome-scale genome sequencing, assembly and annotation of six genomes from subfamily Leishmaniinae.</title>
        <authorList>
            <person name="Almutairi H."/>
            <person name="Urbaniak M.D."/>
            <person name="Bates M.D."/>
            <person name="Jariyapan N."/>
            <person name="Kwakye-Nuako G."/>
            <person name="Thomaz Soccol V."/>
            <person name="Al-Salem W.S."/>
            <person name="Dillon R.J."/>
            <person name="Bates P.A."/>
            <person name="Gatherer D."/>
        </authorList>
    </citation>
    <scope>NUCLEOTIDE SEQUENCE [LARGE SCALE GENOMIC DNA]</scope>
</reference>
<dbReference type="Proteomes" id="UP000674143">
    <property type="component" value="Unassembled WGS sequence"/>
</dbReference>
<sequence length="70" mass="7425">MCSSGACASEPRTREGSEGVLCAARALRIPRGLGLHEQRALGSYGGAVKGAKRSECKLRLLARVATRRAR</sequence>
<keyword evidence="2" id="KW-1185">Reference proteome</keyword>
<dbReference type="KEGG" id="loi:92356781"/>
<comment type="caution">
    <text evidence="1">The sequence shown here is derived from an EMBL/GenBank/DDBJ whole genome shotgun (WGS) entry which is preliminary data.</text>
</comment>
<organism evidence="1 2">
    <name type="scientific">Leishmania orientalis</name>
    <dbReference type="NCBI Taxonomy" id="2249476"/>
    <lineage>
        <taxon>Eukaryota</taxon>
        <taxon>Discoba</taxon>
        <taxon>Euglenozoa</taxon>
        <taxon>Kinetoplastea</taxon>
        <taxon>Metakinetoplastina</taxon>
        <taxon>Trypanosomatida</taxon>
        <taxon>Trypanosomatidae</taxon>
        <taxon>Leishmaniinae</taxon>
        <taxon>Leishmania</taxon>
    </lineage>
</organism>
<dbReference type="EMBL" id="JAFHLR010000034">
    <property type="protein sequence ID" value="KAG5467695.1"/>
    <property type="molecule type" value="Genomic_DNA"/>
</dbReference>
<evidence type="ECO:0000313" key="2">
    <source>
        <dbReference type="Proteomes" id="UP000674143"/>
    </source>
</evidence>
<evidence type="ECO:0000313" key="1">
    <source>
        <dbReference type="EMBL" id="KAG5467695.1"/>
    </source>
</evidence>
<proteinExistence type="predicted"/>
<name>A0A836GZN2_9TRYP</name>
<dbReference type="GeneID" id="92356781"/>
<dbReference type="RefSeq" id="XP_067059497.1">
    <property type="nucleotide sequence ID" value="XM_067202847.1"/>
</dbReference>
<accession>A0A836GZN2</accession>
<dbReference type="AlphaFoldDB" id="A0A836GZN2"/>